<dbReference type="EnsemblPlants" id="TuG1812G0400002430.01.T04">
    <property type="protein sequence ID" value="TuG1812G0400002430.01.T04"/>
    <property type="gene ID" value="TuG1812G0400002430.01"/>
</dbReference>
<sequence length="231" mass="25864">MQPPRHHPPPVLTPPLPLPPQPQKLCQFFRRDPPSPEVLIHPSSRGSLGRRRALVARKPQKEELNRASLAREGGEARMPAREADRLISVAGKARCYNYNMGLQVSITVEHQYPCILVTTKCHTNECECLFSVHLGSGELIWGTLEICFLYIGHDNSSPDILQWLPARVFLLLLFLVDIQEATWHLMSTACLLVTSEMKEGCNGICIRYVSPSSQLSQSSSQFLPIVIDMGL</sequence>
<feature type="region of interest" description="Disordered" evidence="1">
    <location>
        <begin position="1"/>
        <end position="22"/>
    </location>
</feature>
<organism evidence="2 3">
    <name type="scientific">Triticum urartu</name>
    <name type="common">Red wild einkorn</name>
    <name type="synonym">Crithodium urartu</name>
    <dbReference type="NCBI Taxonomy" id="4572"/>
    <lineage>
        <taxon>Eukaryota</taxon>
        <taxon>Viridiplantae</taxon>
        <taxon>Streptophyta</taxon>
        <taxon>Embryophyta</taxon>
        <taxon>Tracheophyta</taxon>
        <taxon>Spermatophyta</taxon>
        <taxon>Magnoliopsida</taxon>
        <taxon>Liliopsida</taxon>
        <taxon>Poales</taxon>
        <taxon>Poaceae</taxon>
        <taxon>BOP clade</taxon>
        <taxon>Pooideae</taxon>
        <taxon>Triticodae</taxon>
        <taxon>Triticeae</taxon>
        <taxon>Triticinae</taxon>
        <taxon>Triticum</taxon>
    </lineage>
</organism>
<evidence type="ECO:0000313" key="3">
    <source>
        <dbReference type="Proteomes" id="UP000015106"/>
    </source>
</evidence>
<evidence type="ECO:0000256" key="1">
    <source>
        <dbReference type="SAM" id="MobiDB-lite"/>
    </source>
</evidence>
<dbReference type="AlphaFoldDB" id="A0A8R7U9Q7"/>
<name>A0A8R7U9Q7_TRIUA</name>
<dbReference type="Gramene" id="TuG1812G0400002430.01.T04">
    <property type="protein sequence ID" value="TuG1812G0400002430.01.T04"/>
    <property type="gene ID" value="TuG1812G0400002430.01"/>
</dbReference>
<reference evidence="2" key="2">
    <citation type="submission" date="2018-03" db="EMBL/GenBank/DDBJ databases">
        <title>The Triticum urartu genome reveals the dynamic nature of wheat genome evolution.</title>
        <authorList>
            <person name="Ling H."/>
            <person name="Ma B."/>
            <person name="Shi X."/>
            <person name="Liu H."/>
            <person name="Dong L."/>
            <person name="Sun H."/>
            <person name="Cao Y."/>
            <person name="Gao Q."/>
            <person name="Zheng S."/>
            <person name="Li Y."/>
            <person name="Yu Y."/>
            <person name="Du H."/>
            <person name="Qi M."/>
            <person name="Li Y."/>
            <person name="Yu H."/>
            <person name="Cui Y."/>
            <person name="Wang N."/>
            <person name="Chen C."/>
            <person name="Wu H."/>
            <person name="Zhao Y."/>
            <person name="Zhang J."/>
            <person name="Li Y."/>
            <person name="Zhou W."/>
            <person name="Zhang B."/>
            <person name="Hu W."/>
            <person name="Eijk M."/>
            <person name="Tang J."/>
            <person name="Witsenboer H."/>
            <person name="Zhao S."/>
            <person name="Li Z."/>
            <person name="Zhang A."/>
            <person name="Wang D."/>
            <person name="Liang C."/>
        </authorList>
    </citation>
    <scope>NUCLEOTIDE SEQUENCE [LARGE SCALE GENOMIC DNA]</scope>
    <source>
        <strain evidence="2">cv. G1812</strain>
    </source>
</reference>
<reference evidence="2" key="3">
    <citation type="submission" date="2022-06" db="UniProtKB">
        <authorList>
            <consortium name="EnsemblPlants"/>
        </authorList>
    </citation>
    <scope>IDENTIFICATION</scope>
</reference>
<reference evidence="3" key="1">
    <citation type="journal article" date="2013" name="Nature">
        <title>Draft genome of the wheat A-genome progenitor Triticum urartu.</title>
        <authorList>
            <person name="Ling H.Q."/>
            <person name="Zhao S."/>
            <person name="Liu D."/>
            <person name="Wang J."/>
            <person name="Sun H."/>
            <person name="Zhang C."/>
            <person name="Fan H."/>
            <person name="Li D."/>
            <person name="Dong L."/>
            <person name="Tao Y."/>
            <person name="Gao C."/>
            <person name="Wu H."/>
            <person name="Li Y."/>
            <person name="Cui Y."/>
            <person name="Guo X."/>
            <person name="Zheng S."/>
            <person name="Wang B."/>
            <person name="Yu K."/>
            <person name="Liang Q."/>
            <person name="Yang W."/>
            <person name="Lou X."/>
            <person name="Chen J."/>
            <person name="Feng M."/>
            <person name="Jian J."/>
            <person name="Zhang X."/>
            <person name="Luo G."/>
            <person name="Jiang Y."/>
            <person name="Liu J."/>
            <person name="Wang Z."/>
            <person name="Sha Y."/>
            <person name="Zhang B."/>
            <person name="Wu H."/>
            <person name="Tang D."/>
            <person name="Shen Q."/>
            <person name="Xue P."/>
            <person name="Zou S."/>
            <person name="Wang X."/>
            <person name="Liu X."/>
            <person name="Wang F."/>
            <person name="Yang Y."/>
            <person name="An X."/>
            <person name="Dong Z."/>
            <person name="Zhang K."/>
            <person name="Zhang X."/>
            <person name="Luo M.C."/>
            <person name="Dvorak J."/>
            <person name="Tong Y."/>
            <person name="Wang J."/>
            <person name="Yang H."/>
            <person name="Li Z."/>
            <person name="Wang D."/>
            <person name="Zhang A."/>
            <person name="Wang J."/>
        </authorList>
    </citation>
    <scope>NUCLEOTIDE SEQUENCE</scope>
    <source>
        <strain evidence="3">cv. G1812</strain>
    </source>
</reference>
<evidence type="ECO:0000313" key="2">
    <source>
        <dbReference type="EnsemblPlants" id="TuG1812G0400002430.01.T04"/>
    </source>
</evidence>
<proteinExistence type="predicted"/>
<feature type="compositionally biased region" description="Pro residues" evidence="1">
    <location>
        <begin position="9"/>
        <end position="22"/>
    </location>
</feature>
<keyword evidence="3" id="KW-1185">Reference proteome</keyword>
<protein>
    <submittedName>
        <fullName evidence="2">Uncharacterized protein</fullName>
    </submittedName>
</protein>
<accession>A0A8R7U9Q7</accession>
<dbReference type="Proteomes" id="UP000015106">
    <property type="component" value="Chromosome 4"/>
</dbReference>